<dbReference type="InterPro" id="IPR058637">
    <property type="entry name" value="YknX-like_C"/>
</dbReference>
<feature type="domain" description="YknX-like C-terminal permuted SH3-like" evidence="5">
    <location>
        <begin position="371"/>
        <end position="440"/>
    </location>
</feature>
<comment type="caution">
    <text evidence="6">The sequence shown here is derived from an EMBL/GenBank/DDBJ whole genome shotgun (WGS) entry which is preliminary data.</text>
</comment>
<dbReference type="Pfam" id="PF25954">
    <property type="entry name" value="Beta-barrel_RND_2"/>
    <property type="match status" value="1"/>
</dbReference>
<dbReference type="SUPFAM" id="SSF111369">
    <property type="entry name" value="HlyD-like secretion proteins"/>
    <property type="match status" value="2"/>
</dbReference>
<dbReference type="InterPro" id="IPR058792">
    <property type="entry name" value="Beta-barrel_RND_2"/>
</dbReference>
<dbReference type="Gene3D" id="2.40.30.170">
    <property type="match status" value="1"/>
</dbReference>
<keyword evidence="7" id="KW-1185">Reference proteome</keyword>
<evidence type="ECO:0000259" key="5">
    <source>
        <dbReference type="Pfam" id="PF25989"/>
    </source>
</evidence>
<dbReference type="PANTHER" id="PTHR30469:SF15">
    <property type="entry name" value="HLYD FAMILY OF SECRETION PROTEINS"/>
    <property type="match status" value="1"/>
</dbReference>
<dbReference type="Gene3D" id="2.40.50.100">
    <property type="match status" value="2"/>
</dbReference>
<reference evidence="6 7" key="1">
    <citation type="submission" date="2022-09" db="EMBL/GenBank/DDBJ databases">
        <authorList>
            <person name="Han X.L."/>
            <person name="Wang Q."/>
            <person name="Lu T."/>
        </authorList>
    </citation>
    <scope>NUCLEOTIDE SEQUENCE [LARGE SCALE GENOMIC DNA]</scope>
    <source>
        <strain evidence="6 7">WQ 127069</strain>
    </source>
</reference>
<dbReference type="PROSITE" id="PS51257">
    <property type="entry name" value="PROKAR_LIPOPROTEIN"/>
    <property type="match status" value="1"/>
</dbReference>
<feature type="coiled-coil region" evidence="2">
    <location>
        <begin position="197"/>
        <end position="250"/>
    </location>
</feature>
<feature type="domain" description="CusB-like beta-barrel" evidence="4">
    <location>
        <begin position="292"/>
        <end position="366"/>
    </location>
</feature>
<evidence type="ECO:0000256" key="2">
    <source>
        <dbReference type="SAM" id="Coils"/>
    </source>
</evidence>
<organism evidence="6 7">
    <name type="scientific">Paenibacillus baimaensis</name>
    <dbReference type="NCBI Taxonomy" id="2982185"/>
    <lineage>
        <taxon>Bacteria</taxon>
        <taxon>Bacillati</taxon>
        <taxon>Bacillota</taxon>
        <taxon>Bacilli</taxon>
        <taxon>Bacillales</taxon>
        <taxon>Paenibacillaceae</taxon>
        <taxon>Paenibacillus</taxon>
    </lineage>
</organism>
<keyword evidence="2" id="KW-0175">Coiled coil</keyword>
<dbReference type="PANTHER" id="PTHR30469">
    <property type="entry name" value="MULTIDRUG RESISTANCE PROTEIN MDTA"/>
    <property type="match status" value="1"/>
</dbReference>
<protein>
    <submittedName>
        <fullName evidence="6">Efflux RND transporter periplasmic adaptor subunit</fullName>
    </submittedName>
</protein>
<feature type="chain" id="PRO_5046270850" evidence="3">
    <location>
        <begin position="23"/>
        <end position="441"/>
    </location>
</feature>
<name>A0ABT2UPX9_9BACL</name>
<dbReference type="PRINTS" id="PR01490">
    <property type="entry name" value="RTXTOXIND"/>
</dbReference>
<gene>
    <name evidence="6" type="ORF">OB236_31710</name>
</gene>
<sequence length="441" mass="46268">MKTRHQIWVPAVLSLALVSALSGCGSSVTGGQANGAGAEAPVKVMKLGQLTDSGWSGKINPDQEVKIVSKISGKVSTVNVNEGAAVKKGDVLVQLETDDLVQQLKQAESGVVASNAKLADTQSGARSQEIKAAESSVRAAEAAQGQTVAAVEQAKAGFELATNTYNRLRNQFDSSSAVTKEDVDRGKLEYEKARTGYEQAQASSQAAAAQVDAARAKLELTQAGATSNTIMALQADLDRLNAAVQLASNSVNNATITSPTDGIVIKRSIQPGEMAQPGVALFSVVDMNQVQVELSVTDTQIGSIKAGTAVDVKAVNIPDKTFPGTISFVSPVSNANSNTFPVKVTVDNKDGLLFAGTVAEVHLKDAAKARLEAPKSSIIKKDDKEYVIKVDNGTAHKIEVKTTEKNQDWVYIEANANLQAQQQIAVTPSDSIVDGAKLKVE</sequence>
<keyword evidence="3" id="KW-0732">Signal</keyword>
<dbReference type="EMBL" id="JAOQIO010000107">
    <property type="protein sequence ID" value="MCU6796703.1"/>
    <property type="molecule type" value="Genomic_DNA"/>
</dbReference>
<accession>A0ABT2UPX9</accession>
<evidence type="ECO:0000256" key="3">
    <source>
        <dbReference type="SAM" id="SignalP"/>
    </source>
</evidence>
<comment type="similarity">
    <text evidence="1">Belongs to the membrane fusion protein (MFP) (TC 8.A.1) family.</text>
</comment>
<feature type="signal peptide" evidence="3">
    <location>
        <begin position="1"/>
        <end position="22"/>
    </location>
</feature>
<dbReference type="InterPro" id="IPR006143">
    <property type="entry name" value="RND_pump_MFP"/>
</dbReference>
<dbReference type="Proteomes" id="UP001652445">
    <property type="component" value="Unassembled WGS sequence"/>
</dbReference>
<evidence type="ECO:0000256" key="1">
    <source>
        <dbReference type="ARBA" id="ARBA00009477"/>
    </source>
</evidence>
<proteinExistence type="inferred from homology"/>
<dbReference type="NCBIfam" id="TIGR01730">
    <property type="entry name" value="RND_mfp"/>
    <property type="match status" value="1"/>
</dbReference>
<evidence type="ECO:0000313" key="7">
    <source>
        <dbReference type="Proteomes" id="UP001652445"/>
    </source>
</evidence>
<dbReference type="Gene3D" id="1.10.287.470">
    <property type="entry name" value="Helix hairpin bin"/>
    <property type="match status" value="3"/>
</dbReference>
<dbReference type="RefSeq" id="WP_262687547.1">
    <property type="nucleotide sequence ID" value="NZ_JAOQIO010000107.1"/>
</dbReference>
<dbReference type="Gene3D" id="2.40.420.20">
    <property type="match status" value="1"/>
</dbReference>
<evidence type="ECO:0000259" key="4">
    <source>
        <dbReference type="Pfam" id="PF25954"/>
    </source>
</evidence>
<dbReference type="Pfam" id="PF25989">
    <property type="entry name" value="YknX_C"/>
    <property type="match status" value="1"/>
</dbReference>
<evidence type="ECO:0000313" key="6">
    <source>
        <dbReference type="EMBL" id="MCU6796703.1"/>
    </source>
</evidence>